<keyword evidence="1" id="KW-0472">Membrane</keyword>
<dbReference type="HOGENOM" id="CLU_2226541_0_0_1"/>
<keyword evidence="1" id="KW-0812">Transmembrane</keyword>
<evidence type="ECO:0000313" key="4">
    <source>
        <dbReference type="Proteomes" id="UP000015104"/>
    </source>
</evidence>
<proteinExistence type="predicted"/>
<protein>
    <recommendedName>
        <fullName evidence="5">Protein tweety homolog</fullName>
    </recommendedName>
</protein>
<reference evidence="4" key="1">
    <citation type="submission" date="2011-08" db="EMBL/GenBank/DDBJ databases">
        <authorList>
            <person name="Rombauts S."/>
        </authorList>
    </citation>
    <scope>NUCLEOTIDE SEQUENCE</scope>
    <source>
        <strain evidence="4">London</strain>
    </source>
</reference>
<dbReference type="EMBL" id="CAEY01000920">
    <property type="status" value="NOT_ANNOTATED_CDS"/>
    <property type="molecule type" value="Genomic_DNA"/>
</dbReference>
<evidence type="ECO:0000256" key="1">
    <source>
        <dbReference type="SAM" id="Phobius"/>
    </source>
</evidence>
<sequence>MLIKCIPCYLLLLSQSVKQVLTKGVAVIGAGGGDRAVCIECGGNYTEEEMRLALVIVGMILSLFLLILACQCYSRVMWECTDDGDITGNYKEMPAPPYSKKRTFVT</sequence>
<evidence type="ECO:0000256" key="2">
    <source>
        <dbReference type="SAM" id="SignalP"/>
    </source>
</evidence>
<keyword evidence="2" id="KW-0732">Signal</keyword>
<evidence type="ECO:0000313" key="3">
    <source>
        <dbReference type="EnsemblMetazoa" id="tetur32g00830.1"/>
    </source>
</evidence>
<feature type="transmembrane region" description="Helical" evidence="1">
    <location>
        <begin position="52"/>
        <end position="70"/>
    </location>
</feature>
<accession>T1L1U0</accession>
<dbReference type="EnsemblMetazoa" id="tetur32g00830.1">
    <property type="protein sequence ID" value="tetur32g00830.1"/>
    <property type="gene ID" value="tetur32g00830"/>
</dbReference>
<dbReference type="AlphaFoldDB" id="T1L1U0"/>
<name>T1L1U0_TETUR</name>
<evidence type="ECO:0008006" key="5">
    <source>
        <dbReference type="Google" id="ProtNLM"/>
    </source>
</evidence>
<feature type="chain" id="PRO_5004582022" description="Protein tweety homolog" evidence="2">
    <location>
        <begin position="23"/>
        <end position="106"/>
    </location>
</feature>
<organism evidence="3 4">
    <name type="scientific">Tetranychus urticae</name>
    <name type="common">Two-spotted spider mite</name>
    <dbReference type="NCBI Taxonomy" id="32264"/>
    <lineage>
        <taxon>Eukaryota</taxon>
        <taxon>Metazoa</taxon>
        <taxon>Ecdysozoa</taxon>
        <taxon>Arthropoda</taxon>
        <taxon>Chelicerata</taxon>
        <taxon>Arachnida</taxon>
        <taxon>Acari</taxon>
        <taxon>Acariformes</taxon>
        <taxon>Trombidiformes</taxon>
        <taxon>Prostigmata</taxon>
        <taxon>Eleutherengona</taxon>
        <taxon>Raphignathae</taxon>
        <taxon>Tetranychoidea</taxon>
        <taxon>Tetranychidae</taxon>
        <taxon>Tetranychus</taxon>
    </lineage>
</organism>
<keyword evidence="4" id="KW-1185">Reference proteome</keyword>
<dbReference type="Proteomes" id="UP000015104">
    <property type="component" value="Unassembled WGS sequence"/>
</dbReference>
<reference evidence="3" key="2">
    <citation type="submission" date="2015-06" db="UniProtKB">
        <authorList>
            <consortium name="EnsemblMetazoa"/>
        </authorList>
    </citation>
    <scope>IDENTIFICATION</scope>
</reference>
<feature type="signal peptide" evidence="2">
    <location>
        <begin position="1"/>
        <end position="22"/>
    </location>
</feature>
<keyword evidence="1" id="KW-1133">Transmembrane helix</keyword>